<feature type="region of interest" description="Disordered" evidence="1">
    <location>
        <begin position="91"/>
        <end position="129"/>
    </location>
</feature>
<accession>A0A0J6EY92</accession>
<evidence type="ECO:0000256" key="1">
    <source>
        <dbReference type="SAM" id="MobiDB-lite"/>
    </source>
</evidence>
<evidence type="ECO:0000313" key="3">
    <source>
        <dbReference type="Proteomes" id="UP000054567"/>
    </source>
</evidence>
<reference evidence="3" key="2">
    <citation type="journal article" date="2009" name="Genome Res.">
        <title>Comparative genomic analyses of the human fungal pathogens Coccidioides and their relatives.</title>
        <authorList>
            <person name="Sharpton T.J."/>
            <person name="Stajich J.E."/>
            <person name="Rounsley S.D."/>
            <person name="Gardner M.J."/>
            <person name="Wortman J.R."/>
            <person name="Jordar V.S."/>
            <person name="Maiti R."/>
            <person name="Kodira C.D."/>
            <person name="Neafsey D.E."/>
            <person name="Zeng Q."/>
            <person name="Hung C.-Y."/>
            <person name="McMahan C."/>
            <person name="Muszewska A."/>
            <person name="Grynberg M."/>
            <person name="Mandel M.A."/>
            <person name="Kellner E.M."/>
            <person name="Barker B.M."/>
            <person name="Galgiani J.N."/>
            <person name="Orbach M.J."/>
            <person name="Kirkland T.N."/>
            <person name="Cole G.T."/>
            <person name="Henn M.R."/>
            <person name="Birren B.W."/>
            <person name="Taylor J.W."/>
        </authorList>
    </citation>
    <scope>NUCLEOTIDE SEQUENCE [LARGE SCALE GENOMIC DNA]</scope>
    <source>
        <strain evidence="3">RMSCC 3488</strain>
    </source>
</reference>
<sequence>MDWAVSDAAGSGPREGGQVTVRGGVLLDVVTEYGIWSLGQSTNAARRQPITTPTTASQTCGFWGTGKMGEKLGDAGECSDVSPTWELRQAVRRSTDRHTPPPELDSQFPGLVYDSGTNDHHSDALRDDD</sequence>
<gene>
    <name evidence="2" type="ORF">CPAG_01895</name>
</gene>
<reference evidence="2 3" key="1">
    <citation type="submission" date="2007-06" db="EMBL/GenBank/DDBJ databases">
        <title>The Genome Sequence of Coccidioides posadasii RMSCC_3488.</title>
        <authorList>
            <consortium name="Coccidioides Genome Resources Consortium"/>
            <consortium name="The Broad Institute Genome Sequencing Platform"/>
            <person name="Henn M.R."/>
            <person name="Sykes S."/>
            <person name="Young S."/>
            <person name="Jaffe D."/>
            <person name="Berlin A."/>
            <person name="Alvarez P."/>
            <person name="Butler J."/>
            <person name="Gnerre S."/>
            <person name="Grabherr M."/>
            <person name="Mauceli E."/>
            <person name="Brockman W."/>
            <person name="Kodira C."/>
            <person name="Alvarado L."/>
            <person name="Zeng Q."/>
            <person name="Crawford M."/>
            <person name="Antoine C."/>
            <person name="Devon K."/>
            <person name="Galgiani J."/>
            <person name="Orsborn K."/>
            <person name="Lewis M.L."/>
            <person name="Nusbaum C."/>
            <person name="Galagan J."/>
            <person name="Birren B."/>
        </authorList>
    </citation>
    <scope>NUCLEOTIDE SEQUENCE [LARGE SCALE GENOMIC DNA]</scope>
    <source>
        <strain evidence="2 3">RMSCC 3488</strain>
    </source>
</reference>
<dbReference type="AlphaFoldDB" id="A0A0J6EY92"/>
<dbReference type="VEuPathDB" id="FungiDB:CPAG_01895"/>
<protein>
    <submittedName>
        <fullName evidence="2">Uncharacterized protein</fullName>
    </submittedName>
</protein>
<evidence type="ECO:0000313" key="2">
    <source>
        <dbReference type="EMBL" id="KMM65546.1"/>
    </source>
</evidence>
<organism evidence="2 3">
    <name type="scientific">Coccidioides posadasii RMSCC 3488</name>
    <dbReference type="NCBI Taxonomy" id="454284"/>
    <lineage>
        <taxon>Eukaryota</taxon>
        <taxon>Fungi</taxon>
        <taxon>Dikarya</taxon>
        <taxon>Ascomycota</taxon>
        <taxon>Pezizomycotina</taxon>
        <taxon>Eurotiomycetes</taxon>
        <taxon>Eurotiomycetidae</taxon>
        <taxon>Onygenales</taxon>
        <taxon>Onygenaceae</taxon>
        <taxon>Coccidioides</taxon>
    </lineage>
</organism>
<name>A0A0J6EY92_COCPO</name>
<feature type="compositionally biased region" description="Basic and acidic residues" evidence="1">
    <location>
        <begin position="117"/>
        <end position="129"/>
    </location>
</feature>
<reference evidence="3" key="3">
    <citation type="journal article" date="2010" name="Genome Res.">
        <title>Population genomic sequencing of Coccidioides fungi reveals recent hybridization and transposon control.</title>
        <authorList>
            <person name="Neafsey D.E."/>
            <person name="Barker B.M."/>
            <person name="Sharpton T.J."/>
            <person name="Stajich J.E."/>
            <person name="Park D.J."/>
            <person name="Whiston E."/>
            <person name="Hung C.-Y."/>
            <person name="McMahan C."/>
            <person name="White J."/>
            <person name="Sykes S."/>
            <person name="Heiman D."/>
            <person name="Young S."/>
            <person name="Zeng Q."/>
            <person name="Abouelleil A."/>
            <person name="Aftuck L."/>
            <person name="Bessette D."/>
            <person name="Brown A."/>
            <person name="FitzGerald M."/>
            <person name="Lui A."/>
            <person name="Macdonald J.P."/>
            <person name="Priest M."/>
            <person name="Orbach M.J."/>
            <person name="Galgiani J.N."/>
            <person name="Kirkland T.N."/>
            <person name="Cole G.T."/>
            <person name="Birren B.W."/>
            <person name="Henn M.R."/>
            <person name="Taylor J.W."/>
            <person name="Rounsley S.D."/>
        </authorList>
    </citation>
    <scope>NUCLEOTIDE SEQUENCE [LARGE SCALE GENOMIC DNA]</scope>
    <source>
        <strain evidence="3">RMSCC 3488</strain>
    </source>
</reference>
<dbReference type="EMBL" id="DS268109">
    <property type="protein sequence ID" value="KMM65546.1"/>
    <property type="molecule type" value="Genomic_DNA"/>
</dbReference>
<dbReference type="Proteomes" id="UP000054567">
    <property type="component" value="Unassembled WGS sequence"/>
</dbReference>
<proteinExistence type="predicted"/>